<dbReference type="InterPro" id="IPR038332">
    <property type="entry name" value="PPE_sf"/>
</dbReference>
<evidence type="ECO:0000259" key="3">
    <source>
        <dbReference type="Pfam" id="PF00823"/>
    </source>
</evidence>
<dbReference type="SUPFAM" id="SSF140459">
    <property type="entry name" value="PE/PPE dimer-like"/>
    <property type="match status" value="1"/>
</dbReference>
<dbReference type="InterPro" id="IPR000030">
    <property type="entry name" value="PPE_dom"/>
</dbReference>
<evidence type="ECO:0000256" key="2">
    <source>
        <dbReference type="SAM" id="MobiDB-lite"/>
    </source>
</evidence>
<gene>
    <name evidence="4" type="ORF">B0I33_101288</name>
</gene>
<comment type="caution">
    <text evidence="4">The sequence shown here is derived from an EMBL/GenBank/DDBJ whole genome shotgun (WGS) entry which is preliminary data.</text>
</comment>
<dbReference type="Gene3D" id="1.20.1260.20">
    <property type="entry name" value="PPE superfamily"/>
    <property type="match status" value="1"/>
</dbReference>
<evidence type="ECO:0000313" key="5">
    <source>
        <dbReference type="Proteomes" id="UP000238362"/>
    </source>
</evidence>
<dbReference type="Proteomes" id="UP000238362">
    <property type="component" value="Unassembled WGS sequence"/>
</dbReference>
<dbReference type="EMBL" id="PVNH01000001">
    <property type="protein sequence ID" value="PRX51135.1"/>
    <property type="molecule type" value="Genomic_DNA"/>
</dbReference>
<keyword evidence="5" id="KW-1185">Reference proteome</keyword>
<proteinExistence type="inferred from homology"/>
<dbReference type="OrthoDB" id="3664672at2"/>
<evidence type="ECO:0000313" key="4">
    <source>
        <dbReference type="EMBL" id="PRX51135.1"/>
    </source>
</evidence>
<feature type="domain" description="PPE" evidence="3">
    <location>
        <begin position="26"/>
        <end position="119"/>
    </location>
</feature>
<name>A0A2T0M303_9PSEU</name>
<accession>A0A2T0M303</accession>
<dbReference type="Pfam" id="PF00823">
    <property type="entry name" value="PPE"/>
    <property type="match status" value="1"/>
</dbReference>
<reference evidence="4 5" key="1">
    <citation type="submission" date="2018-03" db="EMBL/GenBank/DDBJ databases">
        <title>Genomic Encyclopedia of Type Strains, Phase III (KMG-III): the genomes of soil and plant-associated and newly described type strains.</title>
        <authorList>
            <person name="Whitman W."/>
        </authorList>
    </citation>
    <scope>NUCLEOTIDE SEQUENCE [LARGE SCALE GENOMIC DNA]</scope>
    <source>
        <strain evidence="4 5">CGMCC 4.7125</strain>
    </source>
</reference>
<sequence length="201" mass="21087">MSETSERAVPAQHRRYEAYRHEELKAEVEHGNDPGAAGEVGRDWGELAQRLREAAGALGEVATGSEDLWQGEGGDALRAVLGRATGWADESATLAERLGDAIGQQAAAAARARAEMPEPVPYDPAGLIRDAASGGDIRQLAGLAVLLTERREEAEAARQRAVDVLYARDEALRAAVPAESFSAPPPLTSASPAADGDPGSR</sequence>
<comment type="similarity">
    <text evidence="1">Belongs to the mycobacterial PPE family.</text>
</comment>
<dbReference type="AlphaFoldDB" id="A0A2T0M303"/>
<evidence type="ECO:0000256" key="1">
    <source>
        <dbReference type="ARBA" id="ARBA00010652"/>
    </source>
</evidence>
<organism evidence="4 5">
    <name type="scientific">Prauserella shujinwangii</name>
    <dbReference type="NCBI Taxonomy" id="1453103"/>
    <lineage>
        <taxon>Bacteria</taxon>
        <taxon>Bacillati</taxon>
        <taxon>Actinomycetota</taxon>
        <taxon>Actinomycetes</taxon>
        <taxon>Pseudonocardiales</taxon>
        <taxon>Pseudonocardiaceae</taxon>
        <taxon>Prauserella</taxon>
    </lineage>
</organism>
<dbReference type="RefSeq" id="WP_106176643.1">
    <property type="nucleotide sequence ID" value="NZ_PVNH01000001.1"/>
</dbReference>
<protein>
    <submittedName>
        <fullName evidence="4">PPE family protein</fullName>
    </submittedName>
</protein>
<feature type="region of interest" description="Disordered" evidence="2">
    <location>
        <begin position="177"/>
        <end position="201"/>
    </location>
</feature>